<dbReference type="Pfam" id="PF13561">
    <property type="entry name" value="adh_short_C2"/>
    <property type="match status" value="1"/>
</dbReference>
<comment type="caution">
    <text evidence="4">The sequence shown here is derived from an EMBL/GenBank/DDBJ whole genome shotgun (WGS) entry which is preliminary data.</text>
</comment>
<sequence length="462" mass="48159">MSILENILTSGPGRLVTKQFGLKDPPKLRRGTTMPAGDILVHATGSSTLATDTLTLLGLSSGTPLLDVPEARTRDEKGEEQPPRYSERPGALIIDAADLSRLDDLEKVRQVLRPAMKGLEDSGRVIFLGPRPGDAGDHEARATAEALEGVMRTVGKELRGGSTANLIRVTPGTQAADLTSTFSFLLEGRSAFVAGQAWEVGTSTFEPPVTAQRFTDRIVVVTGAARGIGAAIARTFAATGATVVVVDVPAAGDGLAEVAVEIGGSALQLDITDPTAAEKIAAHVSATYGHEAELYALIHNAGITRDKLTANLDEKRWAQVIDVNLKAEMAINQTLLSRDLPGGFGREGRIVGIASTSGIAGQKGQANYAASKAGVVGYTDSLAAELAGTGITANAVAPGFIETEMTAAIPYINREIYRRVNSLEQGGRPVDVAETIAYLCSPASAGVNGQTVRVCGQNLVGR</sequence>
<dbReference type="NCBIfam" id="NF006110">
    <property type="entry name" value="PRK08261.1"/>
    <property type="match status" value="1"/>
</dbReference>
<dbReference type="PANTHER" id="PTHR42760">
    <property type="entry name" value="SHORT-CHAIN DEHYDROGENASES/REDUCTASES FAMILY MEMBER"/>
    <property type="match status" value="1"/>
</dbReference>
<feature type="compositionally biased region" description="Basic and acidic residues" evidence="2">
    <location>
        <begin position="69"/>
        <end position="86"/>
    </location>
</feature>
<dbReference type="InterPro" id="IPR036291">
    <property type="entry name" value="NAD(P)-bd_dom_sf"/>
</dbReference>
<comment type="similarity">
    <text evidence="1">Belongs to the short-chain dehydrogenases/reductases (SDR) family.</text>
</comment>
<dbReference type="PRINTS" id="PR00080">
    <property type="entry name" value="SDRFAMILY"/>
</dbReference>
<dbReference type="InterPro" id="IPR020904">
    <property type="entry name" value="Sc_DH/Rdtase_CS"/>
</dbReference>
<evidence type="ECO:0000259" key="3">
    <source>
        <dbReference type="SMART" id="SM00822"/>
    </source>
</evidence>
<dbReference type="PANTHER" id="PTHR42760:SF78">
    <property type="entry name" value="3-OXOACYL-[ACYL-CARRIER-PROTEIN] REDUCTASE [NADH]"/>
    <property type="match status" value="1"/>
</dbReference>
<reference evidence="4" key="1">
    <citation type="submission" date="2023-07" db="EMBL/GenBank/DDBJ databases">
        <title>Sequencing the genomes of 1000 actinobacteria strains.</title>
        <authorList>
            <person name="Klenk H.-P."/>
        </authorList>
    </citation>
    <scope>NUCLEOTIDE SEQUENCE</scope>
    <source>
        <strain evidence="4">DSM 107476</strain>
    </source>
</reference>
<dbReference type="EC" id="1.1.1.100" evidence="4"/>
<dbReference type="PROSITE" id="PS00061">
    <property type="entry name" value="ADH_SHORT"/>
    <property type="match status" value="1"/>
</dbReference>
<feature type="domain" description="Ketoreductase" evidence="3">
    <location>
        <begin position="217"/>
        <end position="399"/>
    </location>
</feature>
<dbReference type="SMART" id="SM00822">
    <property type="entry name" value="PKS_KR"/>
    <property type="match status" value="1"/>
</dbReference>
<name>A0ABU1ZXS5_9CORY</name>
<protein>
    <submittedName>
        <fullName evidence="4">3-oxoacyl-[acyl-carrier protein] reductase</fullName>
        <ecNumber evidence="4">1.1.1.100</ecNumber>
    </submittedName>
</protein>
<gene>
    <name evidence="4" type="ORF">J2S39_001326</name>
</gene>
<organism evidence="4 5">
    <name type="scientific">Corynebacterium guangdongense</name>
    <dbReference type="NCBI Taxonomy" id="1783348"/>
    <lineage>
        <taxon>Bacteria</taxon>
        <taxon>Bacillati</taxon>
        <taxon>Actinomycetota</taxon>
        <taxon>Actinomycetes</taxon>
        <taxon>Mycobacteriales</taxon>
        <taxon>Corynebacteriaceae</taxon>
        <taxon>Corynebacterium</taxon>
    </lineage>
</organism>
<keyword evidence="4" id="KW-0560">Oxidoreductase</keyword>
<dbReference type="SUPFAM" id="SSF51735">
    <property type="entry name" value="NAD(P)-binding Rossmann-fold domains"/>
    <property type="match status" value="1"/>
</dbReference>
<evidence type="ECO:0000313" key="4">
    <source>
        <dbReference type="EMBL" id="MDR7329650.1"/>
    </source>
</evidence>
<dbReference type="InterPro" id="IPR057326">
    <property type="entry name" value="KR_dom"/>
</dbReference>
<feature type="region of interest" description="Disordered" evidence="2">
    <location>
        <begin position="65"/>
        <end position="86"/>
    </location>
</feature>
<dbReference type="Gene3D" id="3.40.50.720">
    <property type="entry name" value="NAD(P)-binding Rossmann-like Domain"/>
    <property type="match status" value="2"/>
</dbReference>
<dbReference type="EMBL" id="JAVDXZ010000001">
    <property type="protein sequence ID" value="MDR7329650.1"/>
    <property type="molecule type" value="Genomic_DNA"/>
</dbReference>
<keyword evidence="5" id="KW-1185">Reference proteome</keyword>
<accession>A0ABU1ZXS5</accession>
<proteinExistence type="inferred from homology"/>
<dbReference type="PRINTS" id="PR00081">
    <property type="entry name" value="GDHRDH"/>
</dbReference>
<dbReference type="RefSeq" id="WP_290194617.1">
    <property type="nucleotide sequence ID" value="NZ_CP047654.1"/>
</dbReference>
<evidence type="ECO:0000256" key="1">
    <source>
        <dbReference type="ARBA" id="ARBA00006484"/>
    </source>
</evidence>
<dbReference type="InterPro" id="IPR002347">
    <property type="entry name" value="SDR_fam"/>
</dbReference>
<dbReference type="Proteomes" id="UP001180840">
    <property type="component" value="Unassembled WGS sequence"/>
</dbReference>
<evidence type="ECO:0000313" key="5">
    <source>
        <dbReference type="Proteomes" id="UP001180840"/>
    </source>
</evidence>
<evidence type="ECO:0000256" key="2">
    <source>
        <dbReference type="SAM" id="MobiDB-lite"/>
    </source>
</evidence>
<dbReference type="GO" id="GO:0004316">
    <property type="term" value="F:3-oxoacyl-[acyl-carrier-protein] reductase (NADPH) activity"/>
    <property type="evidence" value="ECO:0007669"/>
    <property type="project" value="UniProtKB-EC"/>
</dbReference>